<keyword evidence="2 5" id="KW-0808">Transferase</keyword>
<evidence type="ECO:0000256" key="1">
    <source>
        <dbReference type="ARBA" id="ARBA00007409"/>
    </source>
</evidence>
<evidence type="ECO:0000259" key="3">
    <source>
        <dbReference type="PROSITE" id="PS50404"/>
    </source>
</evidence>
<dbReference type="RefSeq" id="WP_123688827.1">
    <property type="nucleotide sequence ID" value="NZ_AP019700.1"/>
</dbReference>
<dbReference type="CDD" id="cd03047">
    <property type="entry name" value="GST_N_2"/>
    <property type="match status" value="1"/>
</dbReference>
<dbReference type="Pfam" id="PF13417">
    <property type="entry name" value="GST_N_3"/>
    <property type="match status" value="1"/>
</dbReference>
<evidence type="ECO:0000313" key="6">
    <source>
        <dbReference type="Proteomes" id="UP000278222"/>
    </source>
</evidence>
<dbReference type="Gene3D" id="1.20.1050.10">
    <property type="match status" value="1"/>
</dbReference>
<dbReference type="SFLD" id="SFLDS00019">
    <property type="entry name" value="Glutathione_Transferase_(cytos"/>
    <property type="match status" value="1"/>
</dbReference>
<evidence type="ECO:0000259" key="4">
    <source>
        <dbReference type="PROSITE" id="PS50405"/>
    </source>
</evidence>
<gene>
    <name evidence="5" type="ORF">EDC65_0994</name>
</gene>
<dbReference type="GO" id="GO:0016740">
    <property type="term" value="F:transferase activity"/>
    <property type="evidence" value="ECO:0007669"/>
    <property type="project" value="UniProtKB-KW"/>
</dbReference>
<dbReference type="OrthoDB" id="9810080at2"/>
<dbReference type="EMBL" id="RJKX01000011">
    <property type="protein sequence ID" value="ROQ01807.1"/>
    <property type="molecule type" value="Genomic_DNA"/>
</dbReference>
<feature type="domain" description="GST C-terminal" evidence="4">
    <location>
        <begin position="90"/>
        <end position="212"/>
    </location>
</feature>
<dbReference type="InterPro" id="IPR010987">
    <property type="entry name" value="Glutathione-S-Trfase_C-like"/>
</dbReference>
<reference evidence="5 6" key="1">
    <citation type="submission" date="2018-11" db="EMBL/GenBank/DDBJ databases">
        <title>Genomic Encyclopedia of Type Strains, Phase IV (KMG-IV): sequencing the most valuable type-strain genomes for metagenomic binning, comparative biology and taxonomic classification.</title>
        <authorList>
            <person name="Goeker M."/>
        </authorList>
    </citation>
    <scope>NUCLEOTIDE SEQUENCE [LARGE SCALE GENOMIC DNA]</scope>
    <source>
        <strain evidence="5 6">DSM 5900</strain>
    </source>
</reference>
<evidence type="ECO:0000256" key="2">
    <source>
        <dbReference type="ARBA" id="ARBA00022679"/>
    </source>
</evidence>
<dbReference type="Proteomes" id="UP000278222">
    <property type="component" value="Unassembled WGS sequence"/>
</dbReference>
<dbReference type="FunFam" id="3.40.30.10:FF:000039">
    <property type="entry name" value="Glutathione S-transferase domain"/>
    <property type="match status" value="1"/>
</dbReference>
<accession>A0A3N1MGC7</accession>
<dbReference type="PANTHER" id="PTHR44051">
    <property type="entry name" value="GLUTATHIONE S-TRANSFERASE-RELATED"/>
    <property type="match status" value="1"/>
</dbReference>
<dbReference type="InterPro" id="IPR040079">
    <property type="entry name" value="Glutathione_S-Trfase"/>
</dbReference>
<sequence length="218" mass="25032">MTAMARTLWGRRNSFNLQKVAWLLDELSLPHDHIEAGGAFGGLDAPSFRAMNPHGKVPVLRDGDVVLWESHTILRYLAASHGGPDLWPAAPGTRALADRWMDWSQATLQPAFMDLFWGWYRTPEPLRDAARIADAQRRCEDHYGLLDRELTGRPWLAGDRFTLADIPAGTSLYRWYEMDRPRPELPHLAAWYARLAARPAYRRHVMRPFGELWGRADY</sequence>
<dbReference type="PROSITE" id="PS50404">
    <property type="entry name" value="GST_NTER"/>
    <property type="match status" value="1"/>
</dbReference>
<name>A0A3N1MGC7_9PROT</name>
<dbReference type="Pfam" id="PF00043">
    <property type="entry name" value="GST_C"/>
    <property type="match status" value="1"/>
</dbReference>
<proteinExistence type="inferred from homology"/>
<feature type="domain" description="GST N-terminal" evidence="3">
    <location>
        <begin position="4"/>
        <end position="85"/>
    </location>
</feature>
<evidence type="ECO:0000313" key="5">
    <source>
        <dbReference type="EMBL" id="ROQ01807.1"/>
    </source>
</evidence>
<keyword evidence="6" id="KW-1185">Reference proteome</keyword>
<dbReference type="Gene3D" id="3.40.30.10">
    <property type="entry name" value="Glutaredoxin"/>
    <property type="match status" value="1"/>
</dbReference>
<dbReference type="SUPFAM" id="SSF47616">
    <property type="entry name" value="GST C-terminal domain-like"/>
    <property type="match status" value="1"/>
</dbReference>
<dbReference type="InterPro" id="IPR004046">
    <property type="entry name" value="GST_C"/>
</dbReference>
<comment type="similarity">
    <text evidence="1">Belongs to the GST superfamily.</text>
</comment>
<dbReference type="InterPro" id="IPR004045">
    <property type="entry name" value="Glutathione_S-Trfase_N"/>
</dbReference>
<dbReference type="AlphaFoldDB" id="A0A3N1MGC7"/>
<comment type="caution">
    <text evidence="5">The sequence shown here is derived from an EMBL/GenBank/DDBJ whole genome shotgun (WGS) entry which is preliminary data.</text>
</comment>
<dbReference type="PROSITE" id="PS50405">
    <property type="entry name" value="GST_CTER"/>
    <property type="match status" value="1"/>
</dbReference>
<dbReference type="InterPro" id="IPR036249">
    <property type="entry name" value="Thioredoxin-like_sf"/>
</dbReference>
<dbReference type="InterPro" id="IPR036282">
    <property type="entry name" value="Glutathione-S-Trfase_C_sf"/>
</dbReference>
<organism evidence="5 6">
    <name type="scientific">Stella humosa</name>
    <dbReference type="NCBI Taxonomy" id="94"/>
    <lineage>
        <taxon>Bacteria</taxon>
        <taxon>Pseudomonadati</taxon>
        <taxon>Pseudomonadota</taxon>
        <taxon>Alphaproteobacteria</taxon>
        <taxon>Rhodospirillales</taxon>
        <taxon>Stellaceae</taxon>
        <taxon>Stella</taxon>
    </lineage>
</organism>
<dbReference type="SFLD" id="SFLDG00358">
    <property type="entry name" value="Main_(cytGST)"/>
    <property type="match status" value="1"/>
</dbReference>
<protein>
    <submittedName>
        <fullName evidence="5">Glutathione S-transferase</fullName>
    </submittedName>
</protein>
<dbReference type="PANTHER" id="PTHR44051:SF19">
    <property type="entry name" value="DISULFIDE-BOND OXIDOREDUCTASE YFCG"/>
    <property type="match status" value="1"/>
</dbReference>
<dbReference type="SUPFAM" id="SSF52833">
    <property type="entry name" value="Thioredoxin-like"/>
    <property type="match status" value="1"/>
</dbReference>
<dbReference type="SFLD" id="SFLDG01150">
    <property type="entry name" value="Main.1:_Beta-like"/>
    <property type="match status" value="1"/>
</dbReference>
<dbReference type="CDD" id="cd03180">
    <property type="entry name" value="GST_C_2"/>
    <property type="match status" value="1"/>
</dbReference>